<dbReference type="GO" id="GO:0019134">
    <property type="term" value="F:glucosamine-1-phosphate N-acetyltransferase activity"/>
    <property type="evidence" value="ECO:0007669"/>
    <property type="project" value="UniProtKB-UniRule"/>
</dbReference>
<dbReference type="UniPathway" id="UPA00113">
    <property type="reaction ID" value="UER00532"/>
</dbReference>
<dbReference type="Gene3D" id="3.90.550.10">
    <property type="entry name" value="Spore Coat Polysaccharide Biosynthesis Protein SpsA, Chain A"/>
    <property type="match status" value="1"/>
</dbReference>
<feature type="binding site" evidence="20">
    <location>
        <position position="377"/>
    </location>
    <ligand>
        <name>UDP-N-acetyl-alpha-D-glucosamine</name>
        <dbReference type="ChEBI" id="CHEBI:57705"/>
    </ligand>
</feature>
<dbReference type="InterPro" id="IPR050065">
    <property type="entry name" value="GlmU-like"/>
</dbReference>
<comment type="function">
    <text evidence="19 20">Catalyzes the last two sequential reactions in the de novo biosynthetic pathway for UDP-N-acetylglucosamine (UDP-GlcNAc). The C-terminal domain catalyzes the transfer of acetyl group from acetyl coenzyme A to glucosamine-1-phosphate (GlcN-1-P) to produce N-acetylglucosamine-1-phosphate (GlcNAc-1-P), which is converted into UDP-GlcNAc by the transfer of uridine 5-monophosphate (from uridine 5-triphosphate), a reaction catalyzed by the N-terminal domain.</text>
</comment>
<dbReference type="InterPro" id="IPR005882">
    <property type="entry name" value="Bifunctional_GlmU"/>
</dbReference>
<dbReference type="Pfam" id="PF00483">
    <property type="entry name" value="NTP_transferase"/>
    <property type="match status" value="1"/>
</dbReference>
<evidence type="ECO:0000256" key="1">
    <source>
        <dbReference type="ARBA" id="ARBA00004496"/>
    </source>
</evidence>
<dbReference type="GO" id="GO:0005737">
    <property type="term" value="C:cytoplasm"/>
    <property type="evidence" value="ECO:0007669"/>
    <property type="project" value="UniProtKB-SubCell"/>
</dbReference>
<comment type="caution">
    <text evidence="20">Lacks conserved residue(s) required for the propagation of feature annotation.</text>
</comment>
<evidence type="ECO:0000256" key="8">
    <source>
        <dbReference type="ARBA" id="ARBA00022695"/>
    </source>
</evidence>
<sequence>MQDLFAVILAAGKGTRMKSKKHKVLHSVCGKPMIDHILDRLSDLGTAKTILVVGHLADEVREHLGDQVIFVDQKQQLGTAHAVLQAKPVLAKDTGITLVLNGDHPLFTTETLTELVEEHKKSGAAATVLTARLEDPTGYGRIVRREDNSVERIVEHKDATVEERQICEINTGTFCFDNEKLFSVIEKVNNNNAQGEYYLPDVLALLQEQGEKIGAKVIKDHNEAMGVNDRIQLAEAEAMMRQQILKKHMLMGVTIIDPANTYIEADVVIGPDTVIEPGTFLRGKTTVGEGCRIGPHADLTDTIVNDYTSIQYAVLDSSQVEDQAKIGPFTYIRPGSNIGSQTKVGCFVDVKKAQIGKGTKISHHAYVGDAQVGENVNIACGVVTVNYDGIQKHQTVIKDHAFIGCNTNLVAPVTVEKGAYIAAGSTITENVPANSLAIARERQVNKLDYVPKLMQKIKDNLDK</sequence>
<dbReference type="InterPro" id="IPR018357">
    <property type="entry name" value="Hexapep_transf_CS"/>
</dbReference>
<feature type="binding site" evidence="20">
    <location>
        <position position="366"/>
    </location>
    <ligand>
        <name>UDP-N-acetyl-alpha-D-glucosamine</name>
        <dbReference type="ChEBI" id="CHEBI:57705"/>
    </ligand>
</feature>
<evidence type="ECO:0000313" key="23">
    <source>
        <dbReference type="Proteomes" id="UP000251213"/>
    </source>
</evidence>
<dbReference type="GO" id="GO:0009252">
    <property type="term" value="P:peptidoglycan biosynthetic process"/>
    <property type="evidence" value="ECO:0007669"/>
    <property type="project" value="UniProtKB-UniRule"/>
</dbReference>
<comment type="pathway">
    <text evidence="2 20">Nucleotide-sugar biosynthesis; UDP-N-acetyl-alpha-D-glucosamine biosynthesis; N-acetyl-alpha-D-glucosamine 1-phosphate from alpha-D-glucosamine 6-phosphate (route II): step 2/2.</text>
</comment>
<evidence type="ECO:0000256" key="20">
    <source>
        <dbReference type="HAMAP-Rule" id="MF_01631"/>
    </source>
</evidence>
<evidence type="ECO:0000313" key="22">
    <source>
        <dbReference type="EMBL" id="RAL23174.1"/>
    </source>
</evidence>
<dbReference type="GO" id="GO:0008360">
    <property type="term" value="P:regulation of cell shape"/>
    <property type="evidence" value="ECO:0007669"/>
    <property type="project" value="UniProtKB-KW"/>
</dbReference>
<keyword evidence="10 20" id="KW-0677">Repeat</keyword>
<feature type="active site" description="Proton acceptor" evidence="20">
    <location>
        <position position="363"/>
    </location>
</feature>
<dbReference type="EC" id="2.3.1.157" evidence="20"/>
<evidence type="ECO:0000256" key="19">
    <source>
        <dbReference type="ARBA" id="ARBA00049628"/>
    </source>
</evidence>
<dbReference type="GO" id="GO:0000902">
    <property type="term" value="P:cell morphogenesis"/>
    <property type="evidence" value="ECO:0007669"/>
    <property type="project" value="UniProtKB-UniRule"/>
</dbReference>
<organism evidence="22 23">
    <name type="scientific">Thermoflavimicrobium daqui</name>
    <dbReference type="NCBI Taxonomy" id="2137476"/>
    <lineage>
        <taxon>Bacteria</taxon>
        <taxon>Bacillati</taxon>
        <taxon>Bacillota</taxon>
        <taxon>Bacilli</taxon>
        <taxon>Bacillales</taxon>
        <taxon>Thermoactinomycetaceae</taxon>
        <taxon>Thermoflavimicrobium</taxon>
    </lineage>
</organism>
<evidence type="ECO:0000256" key="5">
    <source>
        <dbReference type="ARBA" id="ARBA00007947"/>
    </source>
</evidence>
<feature type="region of interest" description="Pyrophosphorylase" evidence="20">
    <location>
        <begin position="1"/>
        <end position="230"/>
    </location>
</feature>
<gene>
    <name evidence="20 22" type="primary">glmU</name>
    <name evidence="22" type="ORF">DL897_12455</name>
</gene>
<dbReference type="NCBIfam" id="TIGR01173">
    <property type="entry name" value="glmU"/>
    <property type="match status" value="1"/>
</dbReference>
<dbReference type="PROSITE" id="PS00101">
    <property type="entry name" value="HEXAPEP_TRANSFERASES"/>
    <property type="match status" value="1"/>
</dbReference>
<feature type="binding site" evidence="20">
    <location>
        <begin position="78"/>
        <end position="79"/>
    </location>
    <ligand>
        <name>UDP-N-acetyl-alpha-D-glucosamine</name>
        <dbReference type="ChEBI" id="CHEBI:57705"/>
    </ligand>
</feature>
<comment type="caution">
    <text evidence="22">The sequence shown here is derived from an EMBL/GenBank/DDBJ whole genome shotgun (WGS) entry which is preliminary data.</text>
</comment>
<keyword evidence="6 20" id="KW-0963">Cytoplasm</keyword>
<keyword evidence="23" id="KW-1185">Reference proteome</keyword>
<dbReference type="InterPro" id="IPR029044">
    <property type="entry name" value="Nucleotide-diphossugar_trans"/>
</dbReference>
<dbReference type="InterPro" id="IPR005835">
    <property type="entry name" value="NTP_transferase_dom"/>
</dbReference>
<dbReference type="OrthoDB" id="9775031at2"/>
<comment type="similarity">
    <text evidence="4 20">In the C-terminal section; belongs to the transferase hexapeptide repeat family.</text>
</comment>
<evidence type="ECO:0000256" key="17">
    <source>
        <dbReference type="ARBA" id="ARBA00048247"/>
    </source>
</evidence>
<keyword evidence="12 20" id="KW-0133">Cell shape</keyword>
<dbReference type="InterPro" id="IPR011004">
    <property type="entry name" value="Trimer_LpxA-like_sf"/>
</dbReference>
<feature type="binding site" evidence="20">
    <location>
        <position position="351"/>
    </location>
    <ligand>
        <name>UDP-N-acetyl-alpha-D-glucosamine</name>
        <dbReference type="ChEBI" id="CHEBI:57705"/>
    </ligand>
</feature>
<keyword evidence="9 20" id="KW-0479">Metal-binding</keyword>
<keyword evidence="11 20" id="KW-0460">Magnesium</keyword>
<feature type="binding site" evidence="20">
    <location>
        <position position="440"/>
    </location>
    <ligand>
        <name>acetyl-CoA</name>
        <dbReference type="ChEBI" id="CHEBI:57288"/>
    </ligand>
</feature>
<evidence type="ECO:0000256" key="6">
    <source>
        <dbReference type="ARBA" id="ARBA00022490"/>
    </source>
</evidence>
<dbReference type="GO" id="GO:0003977">
    <property type="term" value="F:UDP-N-acetylglucosamine diphosphorylase activity"/>
    <property type="evidence" value="ECO:0007669"/>
    <property type="project" value="UniProtKB-UniRule"/>
</dbReference>
<feature type="binding site" evidence="20">
    <location>
        <position position="228"/>
    </location>
    <ligand>
        <name>UDP-N-acetyl-alpha-D-glucosamine</name>
        <dbReference type="ChEBI" id="CHEBI:57705"/>
    </ligand>
</feature>
<dbReference type="Gene3D" id="2.160.10.10">
    <property type="entry name" value="Hexapeptide repeat proteins"/>
    <property type="match status" value="1"/>
</dbReference>
<dbReference type="UniPathway" id="UPA00973"/>
<evidence type="ECO:0000256" key="16">
    <source>
        <dbReference type="ARBA" id="ARBA00023316"/>
    </source>
</evidence>
<dbReference type="GO" id="GO:0071555">
    <property type="term" value="P:cell wall organization"/>
    <property type="evidence" value="ECO:0007669"/>
    <property type="project" value="UniProtKB-KW"/>
</dbReference>
<comment type="subunit">
    <text evidence="20">Homotrimer.</text>
</comment>
<feature type="binding site" evidence="20">
    <location>
        <position position="228"/>
    </location>
    <ligand>
        <name>Mg(2+)</name>
        <dbReference type="ChEBI" id="CHEBI:18420"/>
    </ligand>
</feature>
<dbReference type="EC" id="2.7.7.23" evidence="20"/>
<dbReference type="CDD" id="cd03353">
    <property type="entry name" value="LbH_GlmU_C"/>
    <property type="match status" value="1"/>
</dbReference>
<evidence type="ECO:0000256" key="18">
    <source>
        <dbReference type="ARBA" id="ARBA00048493"/>
    </source>
</evidence>
<keyword evidence="8 20" id="KW-0548">Nucleotidyltransferase</keyword>
<keyword evidence="14 20" id="KW-0511">Multifunctional enzyme</keyword>
<reference evidence="22 23" key="2">
    <citation type="submission" date="2018-06" db="EMBL/GenBank/DDBJ databases">
        <authorList>
            <person name="Zhirakovskaya E."/>
        </authorList>
    </citation>
    <scope>NUCLEOTIDE SEQUENCE [LARGE SCALE GENOMIC DNA]</scope>
    <source>
        <strain evidence="22 23">FBKL4.011</strain>
    </source>
</reference>
<feature type="region of interest" description="Linker" evidence="20">
    <location>
        <begin position="231"/>
        <end position="251"/>
    </location>
</feature>
<evidence type="ECO:0000256" key="4">
    <source>
        <dbReference type="ARBA" id="ARBA00007707"/>
    </source>
</evidence>
<evidence type="ECO:0000256" key="3">
    <source>
        <dbReference type="ARBA" id="ARBA00005208"/>
    </source>
</evidence>
<comment type="subcellular location">
    <subcellularLocation>
        <location evidence="1 20">Cytoplasm</location>
    </subcellularLocation>
</comment>
<dbReference type="HAMAP" id="MF_01631">
    <property type="entry name" value="GlmU"/>
    <property type="match status" value="1"/>
</dbReference>
<dbReference type="CDD" id="cd02540">
    <property type="entry name" value="GT2_GlmU_N_bac"/>
    <property type="match status" value="1"/>
</dbReference>
<feature type="binding site" evidence="20">
    <location>
        <position position="73"/>
    </location>
    <ligand>
        <name>UDP-N-acetyl-alpha-D-glucosamine</name>
        <dbReference type="ChEBI" id="CHEBI:57705"/>
    </ligand>
</feature>
<feature type="binding site" evidence="20">
    <location>
        <begin position="386"/>
        <end position="387"/>
    </location>
    <ligand>
        <name>acetyl-CoA</name>
        <dbReference type="ChEBI" id="CHEBI:57288"/>
    </ligand>
</feature>
<feature type="binding site" evidence="20">
    <location>
        <position position="103"/>
    </location>
    <ligand>
        <name>Mg(2+)</name>
        <dbReference type="ChEBI" id="CHEBI:18420"/>
    </ligand>
</feature>
<comment type="catalytic activity">
    <reaction evidence="18 20">
        <text>N-acetyl-alpha-D-glucosamine 1-phosphate + UTP + H(+) = UDP-N-acetyl-alpha-D-glucosamine + diphosphate</text>
        <dbReference type="Rhea" id="RHEA:13509"/>
        <dbReference type="ChEBI" id="CHEBI:15378"/>
        <dbReference type="ChEBI" id="CHEBI:33019"/>
        <dbReference type="ChEBI" id="CHEBI:46398"/>
        <dbReference type="ChEBI" id="CHEBI:57705"/>
        <dbReference type="ChEBI" id="CHEBI:57776"/>
        <dbReference type="EC" id="2.7.7.23"/>
    </reaction>
</comment>
<evidence type="ECO:0000256" key="12">
    <source>
        <dbReference type="ARBA" id="ARBA00022960"/>
    </source>
</evidence>
<dbReference type="GO" id="GO:0006048">
    <property type="term" value="P:UDP-N-acetylglucosamine biosynthetic process"/>
    <property type="evidence" value="ECO:0007669"/>
    <property type="project" value="UniProtKB-UniPathway"/>
</dbReference>
<evidence type="ECO:0000256" key="2">
    <source>
        <dbReference type="ARBA" id="ARBA00005166"/>
    </source>
</evidence>
<comment type="similarity">
    <text evidence="5 20">In the N-terminal section; belongs to the N-acetylglucosamine-1-phosphate uridyltransferase family.</text>
</comment>
<dbReference type="InterPro" id="IPR001451">
    <property type="entry name" value="Hexapep"/>
</dbReference>
<dbReference type="GO" id="GO:0000287">
    <property type="term" value="F:magnesium ion binding"/>
    <property type="evidence" value="ECO:0007669"/>
    <property type="project" value="UniProtKB-UniRule"/>
</dbReference>
<evidence type="ECO:0000256" key="10">
    <source>
        <dbReference type="ARBA" id="ARBA00022737"/>
    </source>
</evidence>
<feature type="binding site" evidence="20">
    <location>
        <position position="333"/>
    </location>
    <ligand>
        <name>UDP-N-acetyl-alpha-D-glucosamine</name>
        <dbReference type="ChEBI" id="CHEBI:57705"/>
    </ligand>
</feature>
<evidence type="ECO:0000259" key="21">
    <source>
        <dbReference type="Pfam" id="PF00483"/>
    </source>
</evidence>
<evidence type="ECO:0000256" key="7">
    <source>
        <dbReference type="ARBA" id="ARBA00022679"/>
    </source>
</evidence>
<name>A0A364K2Z4_9BACL</name>
<dbReference type="SUPFAM" id="SSF53448">
    <property type="entry name" value="Nucleotide-diphospho-sugar transferases"/>
    <property type="match status" value="1"/>
</dbReference>
<dbReference type="PANTHER" id="PTHR43584">
    <property type="entry name" value="NUCLEOTIDYL TRANSFERASE"/>
    <property type="match status" value="1"/>
</dbReference>
<feature type="binding site" evidence="20">
    <location>
        <position position="170"/>
    </location>
    <ligand>
        <name>UDP-N-acetyl-alpha-D-glucosamine</name>
        <dbReference type="ChEBI" id="CHEBI:57705"/>
    </ligand>
</feature>
<proteinExistence type="inferred from homology"/>
<accession>A0A364K2Z4</accession>
<dbReference type="RefSeq" id="WP_113659481.1">
    <property type="nucleotide sequence ID" value="NZ_KZ845669.1"/>
</dbReference>
<feature type="binding site" evidence="20">
    <location>
        <position position="423"/>
    </location>
    <ligand>
        <name>acetyl-CoA</name>
        <dbReference type="ChEBI" id="CHEBI:57288"/>
    </ligand>
</feature>
<dbReference type="PANTHER" id="PTHR43584:SF3">
    <property type="entry name" value="BIFUNCTIONAL PROTEIN GLMU"/>
    <property type="match status" value="1"/>
</dbReference>
<dbReference type="Proteomes" id="UP000251213">
    <property type="component" value="Unassembled WGS sequence"/>
</dbReference>
<feature type="binding site" evidence="20">
    <location>
        <begin position="9"/>
        <end position="12"/>
    </location>
    <ligand>
        <name>UDP-N-acetyl-alpha-D-glucosamine</name>
        <dbReference type="ChEBI" id="CHEBI:57705"/>
    </ligand>
</feature>
<reference evidence="22 23" key="1">
    <citation type="submission" date="2018-06" db="EMBL/GenBank/DDBJ databases">
        <title>Thermoflavimicrobium daqus sp. nov., a thermophilic microbe isolated from Moutai-flavour Daqu.</title>
        <authorList>
            <person name="Wang X."/>
            <person name="Zhou H."/>
        </authorList>
    </citation>
    <scope>NUCLEOTIDE SEQUENCE [LARGE SCALE GENOMIC DNA]</scope>
    <source>
        <strain evidence="22 23">FBKL4.011</strain>
    </source>
</reference>
<dbReference type="AlphaFoldDB" id="A0A364K2Z4"/>
<evidence type="ECO:0000256" key="9">
    <source>
        <dbReference type="ARBA" id="ARBA00022723"/>
    </source>
</evidence>
<dbReference type="NCBIfam" id="NF010934">
    <property type="entry name" value="PRK14354.1"/>
    <property type="match status" value="1"/>
</dbReference>
<comment type="pathway">
    <text evidence="3 20">Nucleotide-sugar biosynthesis; UDP-N-acetyl-alpha-D-glucosamine biosynthesis; UDP-N-acetyl-alpha-D-glucosamine from N-acetyl-alpha-D-glucosamine 1-phosphate: step 1/1.</text>
</comment>
<feature type="domain" description="Nucleotidyl transferase" evidence="21">
    <location>
        <begin position="6"/>
        <end position="214"/>
    </location>
</feature>
<feature type="binding site" evidence="20">
    <location>
        <position position="23"/>
    </location>
    <ligand>
        <name>UDP-N-acetyl-alpha-D-glucosamine</name>
        <dbReference type="ChEBI" id="CHEBI:57705"/>
    </ligand>
</feature>
<evidence type="ECO:0000256" key="14">
    <source>
        <dbReference type="ARBA" id="ARBA00023268"/>
    </source>
</evidence>
<comment type="catalytic activity">
    <reaction evidence="17 20">
        <text>alpha-D-glucosamine 1-phosphate + acetyl-CoA = N-acetyl-alpha-D-glucosamine 1-phosphate + CoA + H(+)</text>
        <dbReference type="Rhea" id="RHEA:13725"/>
        <dbReference type="ChEBI" id="CHEBI:15378"/>
        <dbReference type="ChEBI" id="CHEBI:57287"/>
        <dbReference type="ChEBI" id="CHEBI:57288"/>
        <dbReference type="ChEBI" id="CHEBI:57776"/>
        <dbReference type="ChEBI" id="CHEBI:58516"/>
        <dbReference type="EC" id="2.3.1.157"/>
    </reaction>
</comment>
<evidence type="ECO:0000256" key="15">
    <source>
        <dbReference type="ARBA" id="ARBA00023315"/>
    </source>
</evidence>
<dbReference type="Pfam" id="PF00132">
    <property type="entry name" value="Hexapep"/>
    <property type="match status" value="2"/>
</dbReference>
<evidence type="ECO:0000256" key="11">
    <source>
        <dbReference type="ARBA" id="ARBA00022842"/>
    </source>
</evidence>
<evidence type="ECO:0000256" key="13">
    <source>
        <dbReference type="ARBA" id="ARBA00022984"/>
    </source>
</evidence>
<comment type="pathway">
    <text evidence="20">Bacterial outer membrane biogenesis; LPS lipid A biosynthesis.</text>
</comment>
<dbReference type="GO" id="GO:0009245">
    <property type="term" value="P:lipid A biosynthetic process"/>
    <property type="evidence" value="ECO:0007669"/>
    <property type="project" value="UniProtKB-UniRule"/>
</dbReference>
<protein>
    <recommendedName>
        <fullName evidence="20">Bifunctional protein GlmU</fullName>
    </recommendedName>
    <domain>
        <recommendedName>
            <fullName evidence="20">UDP-N-acetylglucosamine pyrophosphorylase</fullName>
            <ecNumber evidence="20">2.7.7.23</ecNumber>
        </recommendedName>
        <alternativeName>
            <fullName evidence="20">N-acetylglucosamine-1-phosphate uridyltransferase</fullName>
        </alternativeName>
    </domain>
    <domain>
        <recommendedName>
            <fullName evidence="20">Glucosamine-1-phosphate N-acetyltransferase</fullName>
            <ecNumber evidence="20">2.3.1.157</ecNumber>
        </recommendedName>
    </domain>
</protein>
<feature type="binding site" evidence="20">
    <location>
        <position position="155"/>
    </location>
    <ligand>
        <name>UDP-N-acetyl-alpha-D-glucosamine</name>
        <dbReference type="ChEBI" id="CHEBI:57705"/>
    </ligand>
</feature>
<feature type="region of interest" description="N-acetyltransferase" evidence="20">
    <location>
        <begin position="252"/>
        <end position="463"/>
    </location>
</feature>
<dbReference type="SUPFAM" id="SSF51161">
    <property type="entry name" value="Trimeric LpxA-like enzymes"/>
    <property type="match status" value="1"/>
</dbReference>
<dbReference type="GO" id="GO:0016020">
    <property type="term" value="C:membrane"/>
    <property type="evidence" value="ECO:0007669"/>
    <property type="project" value="GOC"/>
</dbReference>
<keyword evidence="16 20" id="KW-0961">Cell wall biogenesis/degradation</keyword>
<dbReference type="EMBL" id="QJKK01000007">
    <property type="protein sequence ID" value="RAL23174.1"/>
    <property type="molecule type" value="Genomic_DNA"/>
</dbReference>
<feature type="binding site" evidence="20">
    <location>
        <position position="140"/>
    </location>
    <ligand>
        <name>UDP-N-acetyl-alpha-D-glucosamine</name>
        <dbReference type="ChEBI" id="CHEBI:57705"/>
    </ligand>
</feature>
<dbReference type="InterPro" id="IPR038009">
    <property type="entry name" value="GlmU_C_LbH"/>
</dbReference>
<comment type="cofactor">
    <cofactor evidence="20">
        <name>Mg(2+)</name>
        <dbReference type="ChEBI" id="CHEBI:18420"/>
    </cofactor>
    <text evidence="20">Binds 1 Mg(2+) ion per subunit.</text>
</comment>
<keyword evidence="13 20" id="KW-0573">Peptidoglycan synthesis</keyword>
<keyword evidence="15 20" id="KW-0012">Acyltransferase</keyword>
<keyword evidence="7 20" id="KW-0808">Transferase</keyword>